<sequence length="157" mass="16731">MPLQGSLGRNLRVNIQIAIKSTVRCARALRGANGSGPPTESGIGTSGSPKRRNSGNQFLSKHVYTIAARKRGWSPPSVTPFPIKSLDGQPAPHRFNQAPPTSARVFFPGKNRPAAPHIPRDNAEYSCSSLSASSLPQGKTGADLDRNLGPQLGLKQR</sequence>
<evidence type="ECO:0000313" key="3">
    <source>
        <dbReference type="Proteomes" id="UP000318017"/>
    </source>
</evidence>
<feature type="compositionally biased region" description="Polar residues" evidence="1">
    <location>
        <begin position="36"/>
        <end position="58"/>
    </location>
</feature>
<feature type="region of interest" description="Disordered" evidence="1">
    <location>
        <begin position="72"/>
        <end position="157"/>
    </location>
</feature>
<proteinExistence type="predicted"/>
<reference evidence="2 3" key="1">
    <citation type="submission" date="2019-02" db="EMBL/GenBank/DDBJ databases">
        <title>Deep-cultivation of Planctomycetes and their phenomic and genomic characterization uncovers novel biology.</title>
        <authorList>
            <person name="Wiegand S."/>
            <person name="Jogler M."/>
            <person name="Boedeker C."/>
            <person name="Pinto D."/>
            <person name="Vollmers J."/>
            <person name="Rivas-Marin E."/>
            <person name="Kohn T."/>
            <person name="Peeters S.H."/>
            <person name="Heuer A."/>
            <person name="Rast P."/>
            <person name="Oberbeckmann S."/>
            <person name="Bunk B."/>
            <person name="Jeske O."/>
            <person name="Meyerdierks A."/>
            <person name="Storesund J.E."/>
            <person name="Kallscheuer N."/>
            <person name="Luecker S."/>
            <person name="Lage O.M."/>
            <person name="Pohl T."/>
            <person name="Merkel B.J."/>
            <person name="Hornburger P."/>
            <person name="Mueller R.-W."/>
            <person name="Bruemmer F."/>
            <person name="Labrenz M."/>
            <person name="Spormann A.M."/>
            <person name="Op den Camp H."/>
            <person name="Overmann J."/>
            <person name="Amann R."/>
            <person name="Jetten M.S.M."/>
            <person name="Mascher T."/>
            <person name="Medema M.H."/>
            <person name="Devos D.P."/>
            <person name="Kaster A.-K."/>
            <person name="Ovreas L."/>
            <person name="Rohde M."/>
            <person name="Galperin M.Y."/>
            <person name="Jogler C."/>
        </authorList>
    </citation>
    <scope>NUCLEOTIDE SEQUENCE [LARGE SCALE GENOMIC DNA]</scope>
    <source>
        <strain evidence="2 3">Q31a</strain>
    </source>
</reference>
<evidence type="ECO:0000313" key="2">
    <source>
        <dbReference type="EMBL" id="QDV27474.1"/>
    </source>
</evidence>
<name>A0A518GFV0_9BACT</name>
<evidence type="ECO:0000256" key="1">
    <source>
        <dbReference type="SAM" id="MobiDB-lite"/>
    </source>
</evidence>
<dbReference type="AlphaFoldDB" id="A0A518GFV0"/>
<feature type="region of interest" description="Disordered" evidence="1">
    <location>
        <begin position="29"/>
        <end position="58"/>
    </location>
</feature>
<organism evidence="2 3">
    <name type="scientific">Aureliella helgolandensis</name>
    <dbReference type="NCBI Taxonomy" id="2527968"/>
    <lineage>
        <taxon>Bacteria</taxon>
        <taxon>Pseudomonadati</taxon>
        <taxon>Planctomycetota</taxon>
        <taxon>Planctomycetia</taxon>
        <taxon>Pirellulales</taxon>
        <taxon>Pirellulaceae</taxon>
        <taxon>Aureliella</taxon>
    </lineage>
</organism>
<feature type="compositionally biased region" description="Low complexity" evidence="1">
    <location>
        <begin position="126"/>
        <end position="135"/>
    </location>
</feature>
<accession>A0A518GFV0</accession>
<keyword evidence="3" id="KW-1185">Reference proteome</keyword>
<gene>
    <name evidence="2" type="ORF">Q31a_58630</name>
</gene>
<dbReference type="Proteomes" id="UP000318017">
    <property type="component" value="Chromosome"/>
</dbReference>
<dbReference type="KEGG" id="ahel:Q31a_58630"/>
<protein>
    <submittedName>
        <fullName evidence="2">Uncharacterized protein</fullName>
    </submittedName>
</protein>
<dbReference type="EMBL" id="CP036298">
    <property type="protein sequence ID" value="QDV27474.1"/>
    <property type="molecule type" value="Genomic_DNA"/>
</dbReference>